<keyword evidence="3" id="KW-0969">Cilium</keyword>
<feature type="region of interest" description="Disordered" evidence="1">
    <location>
        <begin position="522"/>
        <end position="562"/>
    </location>
</feature>
<proteinExistence type="predicted"/>
<protein>
    <submittedName>
        <fullName evidence="3">Flagellar hook-length control protein FliK</fullName>
    </submittedName>
</protein>
<dbReference type="Proteomes" id="UP000239471">
    <property type="component" value="Unassembled WGS sequence"/>
</dbReference>
<dbReference type="InterPro" id="IPR038610">
    <property type="entry name" value="FliK-like_C_sf"/>
</dbReference>
<organism evidence="3 4">
    <name type="scientific">Clostridium vincentii</name>
    <dbReference type="NCBI Taxonomy" id="52704"/>
    <lineage>
        <taxon>Bacteria</taxon>
        <taxon>Bacillati</taxon>
        <taxon>Bacillota</taxon>
        <taxon>Clostridia</taxon>
        <taxon>Eubacteriales</taxon>
        <taxon>Clostridiaceae</taxon>
        <taxon>Clostridium</taxon>
    </lineage>
</organism>
<dbReference type="CDD" id="cd17470">
    <property type="entry name" value="T3SS_Flik_C"/>
    <property type="match status" value="1"/>
</dbReference>
<reference evidence="3 4" key="1">
    <citation type="submission" date="2018-03" db="EMBL/GenBank/DDBJ databases">
        <title>Genome sequence of Clostridium vincentii DSM 10228.</title>
        <authorList>
            <person name="Poehlein A."/>
            <person name="Daniel R."/>
        </authorList>
    </citation>
    <scope>NUCLEOTIDE SEQUENCE [LARGE SCALE GENOMIC DNA]</scope>
    <source>
        <strain evidence="3 4">DSM 10228</strain>
    </source>
</reference>
<accession>A0A2T0BJA6</accession>
<dbReference type="Gene3D" id="3.30.750.140">
    <property type="match status" value="1"/>
</dbReference>
<evidence type="ECO:0000259" key="2">
    <source>
        <dbReference type="Pfam" id="PF02120"/>
    </source>
</evidence>
<keyword evidence="3" id="KW-0282">Flagellum</keyword>
<sequence length="562" mass="62054">MASAKTNTQDQNINTQSSMNQEDAVKVINNLLSDLETGKENESLNQENLTTIQGLLNKLGVKLDREVGSKDDSVRSLAGIVEVVNKMASAKTNTQDQNINTQSSMNQEDAVKVINNLLSDLETGKENESLNQENLTTIQGLLNKLSVKLDREVGSKDDSVSFLAGIVELVNKMASAKTNTQEQDVNVEVSTLKAETLNLQINDLVTDKLILTKVSTSLNQTSNTQSSINQEDTVNVINNLLSVLETGEDDGLLNKESLTTIEGLLNKLGVKLDEEVGTKEIKTYDILRGLVKDVSQDVKNLVEAKTSKETLQNNILAKGLTLKEETPRYNNADVTLNKVVNEANYVKETLADRSFSDGGKESNQNNSRTLNEEISKETKLLSSILDDGDEKENNKFSLIVDRLGTQTTKQIMPEPTVINKESIATDVIKNVKLMVTNNIKELTVKINPGQLGEITIKIIEEGGVMKANLKASSRETYHLLSQQLGDIKKNLGEQNIKIQEVNVSIYEEDATFYKDGQFSSNSFQNDANNRQNKGTEFTGEFTEDELKDNNELNEEGNINMLA</sequence>
<keyword evidence="3" id="KW-0966">Cell projection</keyword>
<evidence type="ECO:0000313" key="4">
    <source>
        <dbReference type="Proteomes" id="UP000239471"/>
    </source>
</evidence>
<feature type="region of interest" description="Disordered" evidence="1">
    <location>
        <begin position="1"/>
        <end position="21"/>
    </location>
</feature>
<dbReference type="Pfam" id="PF02120">
    <property type="entry name" value="Flg_hook"/>
    <property type="match status" value="1"/>
</dbReference>
<gene>
    <name evidence="3" type="ORF">CLVI_06320</name>
</gene>
<evidence type="ECO:0000256" key="1">
    <source>
        <dbReference type="SAM" id="MobiDB-lite"/>
    </source>
</evidence>
<comment type="caution">
    <text evidence="3">The sequence shown here is derived from an EMBL/GenBank/DDBJ whole genome shotgun (WGS) entry which is preliminary data.</text>
</comment>
<evidence type="ECO:0000313" key="3">
    <source>
        <dbReference type="EMBL" id="PRR83978.1"/>
    </source>
</evidence>
<dbReference type="InterPro" id="IPR021136">
    <property type="entry name" value="Flagellar_hook_control-like_C"/>
</dbReference>
<name>A0A2T0BJA6_9CLOT</name>
<feature type="compositionally biased region" description="Acidic residues" evidence="1">
    <location>
        <begin position="541"/>
        <end position="554"/>
    </location>
</feature>
<dbReference type="AlphaFoldDB" id="A0A2T0BJA6"/>
<keyword evidence="4" id="KW-1185">Reference proteome</keyword>
<dbReference type="EMBL" id="PVXQ01000004">
    <property type="protein sequence ID" value="PRR83978.1"/>
    <property type="molecule type" value="Genomic_DNA"/>
</dbReference>
<feature type="compositionally biased region" description="Polar residues" evidence="1">
    <location>
        <begin position="522"/>
        <end position="532"/>
    </location>
</feature>
<feature type="domain" description="Flagellar hook-length control protein-like C-terminal" evidence="2">
    <location>
        <begin position="430"/>
        <end position="509"/>
    </location>
</feature>
<feature type="region of interest" description="Disordered" evidence="1">
    <location>
        <begin position="354"/>
        <end position="373"/>
    </location>
</feature>